<dbReference type="InterPro" id="IPR058852">
    <property type="entry name" value="HTH_77"/>
</dbReference>
<name>A0A927QX41_9ACTN</name>
<dbReference type="SUPFAM" id="SSF48452">
    <property type="entry name" value="TPR-like"/>
    <property type="match status" value="2"/>
</dbReference>
<dbReference type="PRINTS" id="PR00364">
    <property type="entry name" value="DISEASERSIST"/>
</dbReference>
<reference evidence="6" key="1">
    <citation type="submission" date="2020-10" db="EMBL/GenBank/DDBJ databases">
        <title>Sequencing the genomes of 1000 actinobacteria strains.</title>
        <authorList>
            <person name="Klenk H.-P."/>
        </authorList>
    </citation>
    <scope>NUCLEOTIDE SEQUENCE</scope>
    <source>
        <strain evidence="6">DSM 46832</strain>
    </source>
</reference>
<dbReference type="Pfam" id="PF03704">
    <property type="entry name" value="BTAD"/>
    <property type="match status" value="1"/>
</dbReference>
<dbReference type="InterPro" id="IPR041664">
    <property type="entry name" value="AAA_16"/>
</dbReference>
<dbReference type="InterPro" id="IPR016032">
    <property type="entry name" value="Sig_transdc_resp-reg_C-effctor"/>
</dbReference>
<evidence type="ECO:0000256" key="1">
    <source>
        <dbReference type="ARBA" id="ARBA00005820"/>
    </source>
</evidence>
<dbReference type="InterPro" id="IPR005158">
    <property type="entry name" value="BTAD"/>
</dbReference>
<dbReference type="InterPro" id="IPR036388">
    <property type="entry name" value="WH-like_DNA-bd_sf"/>
</dbReference>
<dbReference type="GO" id="GO:0000160">
    <property type="term" value="P:phosphorelay signal transduction system"/>
    <property type="evidence" value="ECO:0007669"/>
    <property type="project" value="InterPro"/>
</dbReference>
<organism evidence="6 7">
    <name type="scientific">Plantactinospora soyae</name>
    <dbReference type="NCBI Taxonomy" id="1544732"/>
    <lineage>
        <taxon>Bacteria</taxon>
        <taxon>Bacillati</taxon>
        <taxon>Actinomycetota</taxon>
        <taxon>Actinomycetes</taxon>
        <taxon>Micromonosporales</taxon>
        <taxon>Micromonosporaceae</taxon>
        <taxon>Plantactinospora</taxon>
    </lineage>
</organism>
<comment type="caution">
    <text evidence="6">The sequence shown here is derived from an EMBL/GenBank/DDBJ whole genome shotgun (WGS) entry which is preliminary data.</text>
</comment>
<keyword evidence="7" id="KW-1185">Reference proteome</keyword>
<dbReference type="InterPro" id="IPR001867">
    <property type="entry name" value="OmpR/PhoB-type_DNA-bd"/>
</dbReference>
<dbReference type="RefSeq" id="WP_192767448.1">
    <property type="nucleotide sequence ID" value="NZ_JADBEB010000001.1"/>
</dbReference>
<evidence type="ECO:0000259" key="5">
    <source>
        <dbReference type="PROSITE" id="PS51755"/>
    </source>
</evidence>
<accession>A0A927QX41</accession>
<dbReference type="Pfam" id="PF25872">
    <property type="entry name" value="HTH_77"/>
    <property type="match status" value="1"/>
</dbReference>
<dbReference type="InterPro" id="IPR027417">
    <property type="entry name" value="P-loop_NTPase"/>
</dbReference>
<dbReference type="Gene3D" id="1.25.40.10">
    <property type="entry name" value="Tetratricopeptide repeat domain"/>
    <property type="match status" value="2"/>
</dbReference>
<evidence type="ECO:0000313" key="6">
    <source>
        <dbReference type="EMBL" id="MBE1487635.1"/>
    </source>
</evidence>
<dbReference type="PROSITE" id="PS51755">
    <property type="entry name" value="OMPR_PHOB"/>
    <property type="match status" value="1"/>
</dbReference>
<sequence length="1101" mass="118195">MQIAMLGPLEVTSDSGAPVPVSGPRLRRLLILLALDADRVVDTGRLIDGLWEDEPPTGAANALQALVSRLRRSVPDAPIESHPTGYRLAVEPAAVDVSRFERLVGAGRALLRSDPPGAATVLADALDLWRGPALADVAHADFARGPAARLDELRLTATEQRIDARLASGEAAALVPELHALARAHPVRERFAGQLIRALRATDRPAEALAAYARLRSTLAETLGTEPAPELAALHLELLRDADPTRPTSHPGPASTPAALPPVTGRTPSAEPLRPTNLPIPLTSFVGREEELGRVTELLAGSRLVTLTGPGGAGKTRLATESARTLLARELDGLWLVELAPVTDGAEVPQAILQLLGLREQGMLAAARNRILVPEVADPVGRLVSAIASRRVVLLLDNCEHVLDAAAALAERLLGACPQLRVLATSREPLGITGETLCPVESLPLPPPTADPATAMAYPAVRLLADRAGAARPDFAVDTDTVAPVIQICRSLDGMPLAIELAAARLRTMTPAQVAARLDDRFRLLTGGSRTALPRHQTLRAVFDWSWEPLDDAERALWRRLAVFTGGATLDAIERICATDDTDTPAENDGAGDVLGRADVLDRLSALVDKSLVVVSGNGEPRYRMLETTREYGLRRLAEAGETDRVRQAHAADFLALARTADAELRRSDQLHWLGWLSTEHDNLHAALRWAIATGNAPLAVGLVAALGWYWWMRGMRVEGVELALPALALPGVDRLPRDQVAVAEMMTAMNLLATSGELSLGSEWLTRAGRTAKGHEQAHPLLRLIEPMSVIFECYLGEPALNLLVARFDDPDPWVRAVCRTFHAHAELNMGCPDERPEADMLLALDGFRTIGERWGTAYAISALADLAGRRGEHERAAEFHGEAVDLMRVVGAAEDLPMMQIRLAHELWQVGERERAMALLLDADREAERIGSDECRAAVAHEHAEILRTTGDPRGAQRRLDQADALATKHTTAPQWRAMLASSQGAVAAALGDLPASRQHHDRALSMALKFYDAPVISVVLVGCADLALRIGRPEQTALLLGAAHAIRGGPDWSILDGPRIETAAREALGEANFTETFARGRTSASPTGLPELVKAALD</sequence>
<dbReference type="Gene3D" id="3.40.50.300">
    <property type="entry name" value="P-loop containing nucleotide triphosphate hydrolases"/>
    <property type="match status" value="1"/>
</dbReference>
<dbReference type="SMART" id="SM01043">
    <property type="entry name" value="BTAD"/>
    <property type="match status" value="1"/>
</dbReference>
<dbReference type="PANTHER" id="PTHR47691:SF3">
    <property type="entry name" value="HTH-TYPE TRANSCRIPTIONAL REGULATOR RV0890C-RELATED"/>
    <property type="match status" value="1"/>
</dbReference>
<dbReference type="SUPFAM" id="SSF46894">
    <property type="entry name" value="C-terminal effector domain of the bipartite response regulators"/>
    <property type="match status" value="1"/>
</dbReference>
<evidence type="ECO:0000256" key="2">
    <source>
        <dbReference type="ARBA" id="ARBA00023125"/>
    </source>
</evidence>
<dbReference type="PANTHER" id="PTHR47691">
    <property type="entry name" value="REGULATOR-RELATED"/>
    <property type="match status" value="1"/>
</dbReference>
<dbReference type="AlphaFoldDB" id="A0A927QX41"/>
<proteinExistence type="inferred from homology"/>
<dbReference type="SUPFAM" id="SSF52540">
    <property type="entry name" value="P-loop containing nucleoside triphosphate hydrolases"/>
    <property type="match status" value="1"/>
</dbReference>
<gene>
    <name evidence="6" type="ORF">H4W31_003273</name>
</gene>
<dbReference type="Gene3D" id="1.10.10.10">
    <property type="entry name" value="Winged helix-like DNA-binding domain superfamily/Winged helix DNA-binding domain"/>
    <property type="match status" value="1"/>
</dbReference>
<keyword evidence="2 3" id="KW-0238">DNA-binding</keyword>
<feature type="region of interest" description="Disordered" evidence="4">
    <location>
        <begin position="242"/>
        <end position="276"/>
    </location>
</feature>
<dbReference type="InterPro" id="IPR011990">
    <property type="entry name" value="TPR-like_helical_dom_sf"/>
</dbReference>
<comment type="similarity">
    <text evidence="1">Belongs to the AfsR/DnrI/RedD regulatory family.</text>
</comment>
<dbReference type="Pfam" id="PF00486">
    <property type="entry name" value="Trans_reg_C"/>
    <property type="match status" value="1"/>
</dbReference>
<dbReference type="GO" id="GO:0006355">
    <property type="term" value="P:regulation of DNA-templated transcription"/>
    <property type="evidence" value="ECO:0007669"/>
    <property type="project" value="InterPro"/>
</dbReference>
<dbReference type="Proteomes" id="UP000649753">
    <property type="component" value="Unassembled WGS sequence"/>
</dbReference>
<evidence type="ECO:0000256" key="3">
    <source>
        <dbReference type="PROSITE-ProRule" id="PRU01091"/>
    </source>
</evidence>
<dbReference type="CDD" id="cd15831">
    <property type="entry name" value="BTAD"/>
    <property type="match status" value="1"/>
</dbReference>
<feature type="domain" description="OmpR/PhoB-type" evidence="5">
    <location>
        <begin position="1"/>
        <end position="90"/>
    </location>
</feature>
<dbReference type="EMBL" id="JADBEB010000001">
    <property type="protein sequence ID" value="MBE1487635.1"/>
    <property type="molecule type" value="Genomic_DNA"/>
</dbReference>
<dbReference type="Pfam" id="PF13191">
    <property type="entry name" value="AAA_16"/>
    <property type="match status" value="1"/>
</dbReference>
<evidence type="ECO:0000313" key="7">
    <source>
        <dbReference type="Proteomes" id="UP000649753"/>
    </source>
</evidence>
<dbReference type="SMART" id="SM00862">
    <property type="entry name" value="Trans_reg_C"/>
    <property type="match status" value="1"/>
</dbReference>
<feature type="DNA-binding region" description="OmpR/PhoB-type" evidence="3">
    <location>
        <begin position="1"/>
        <end position="90"/>
    </location>
</feature>
<protein>
    <submittedName>
        <fullName evidence="6">ATPase/DNA-binding SARP family transcriptional activator</fullName>
    </submittedName>
</protein>
<dbReference type="GO" id="GO:0003677">
    <property type="term" value="F:DNA binding"/>
    <property type="evidence" value="ECO:0007669"/>
    <property type="project" value="UniProtKB-UniRule"/>
</dbReference>
<evidence type="ECO:0000256" key="4">
    <source>
        <dbReference type="SAM" id="MobiDB-lite"/>
    </source>
</evidence>